<keyword evidence="4" id="KW-1185">Reference proteome</keyword>
<dbReference type="EMBL" id="OV696688">
    <property type="protein sequence ID" value="CAH1259071.1"/>
    <property type="molecule type" value="Genomic_DNA"/>
</dbReference>
<dbReference type="InterPro" id="IPR000421">
    <property type="entry name" value="FA58C"/>
</dbReference>
<dbReference type="Proteomes" id="UP000838412">
    <property type="component" value="Chromosome 3"/>
</dbReference>
<dbReference type="Pfam" id="PF00754">
    <property type="entry name" value="F5_F8_type_C"/>
    <property type="match status" value="1"/>
</dbReference>
<dbReference type="PROSITE" id="PS50022">
    <property type="entry name" value="FA58C_3"/>
    <property type="match status" value="1"/>
</dbReference>
<evidence type="ECO:0000313" key="4">
    <source>
        <dbReference type="Proteomes" id="UP000838412"/>
    </source>
</evidence>
<keyword evidence="1" id="KW-1015">Disulfide bond</keyword>
<dbReference type="FunFam" id="2.60.120.260:FF:000002">
    <property type="entry name" value="Coagulation factor VIII"/>
    <property type="match status" value="1"/>
</dbReference>
<organism evidence="3 4">
    <name type="scientific">Branchiostoma lanceolatum</name>
    <name type="common">Common lancelet</name>
    <name type="synonym">Amphioxus lanceolatum</name>
    <dbReference type="NCBI Taxonomy" id="7740"/>
    <lineage>
        <taxon>Eukaryota</taxon>
        <taxon>Metazoa</taxon>
        <taxon>Chordata</taxon>
        <taxon>Cephalochordata</taxon>
        <taxon>Leptocardii</taxon>
        <taxon>Amphioxiformes</taxon>
        <taxon>Branchiostomatidae</taxon>
        <taxon>Branchiostoma</taxon>
    </lineage>
</organism>
<gene>
    <name evidence="3" type="primary">MFGE8</name>
    <name evidence="3" type="ORF">BLAG_LOCUS16458</name>
</gene>
<protein>
    <submittedName>
        <fullName evidence="3">MFGE8 protein</fullName>
    </submittedName>
</protein>
<proteinExistence type="predicted"/>
<dbReference type="PANTHER" id="PTHR24543">
    <property type="entry name" value="MULTICOPPER OXIDASE-RELATED"/>
    <property type="match status" value="1"/>
</dbReference>
<reference evidence="3" key="1">
    <citation type="submission" date="2022-01" db="EMBL/GenBank/DDBJ databases">
        <authorList>
            <person name="Braso-Vives M."/>
        </authorList>
    </citation>
    <scope>NUCLEOTIDE SEQUENCE</scope>
</reference>
<dbReference type="OrthoDB" id="5985199at2759"/>
<dbReference type="Gene3D" id="2.60.120.260">
    <property type="entry name" value="Galactose-binding domain-like"/>
    <property type="match status" value="1"/>
</dbReference>
<dbReference type="SMART" id="SM00231">
    <property type="entry name" value="FA58C"/>
    <property type="match status" value="1"/>
</dbReference>
<dbReference type="PANTHER" id="PTHR24543:SF291">
    <property type="entry name" value="SMOKE ALARM, ISOFORM D"/>
    <property type="match status" value="1"/>
</dbReference>
<name>A0A8K0ELX4_BRALA</name>
<evidence type="ECO:0000259" key="2">
    <source>
        <dbReference type="PROSITE" id="PS50022"/>
    </source>
</evidence>
<dbReference type="PROSITE" id="PS01285">
    <property type="entry name" value="FA58C_1"/>
    <property type="match status" value="1"/>
</dbReference>
<feature type="domain" description="F5/8 type C" evidence="2">
    <location>
        <begin position="174"/>
        <end position="334"/>
    </location>
</feature>
<dbReference type="AlphaFoldDB" id="A0A8K0ELX4"/>
<evidence type="ECO:0000256" key="1">
    <source>
        <dbReference type="ARBA" id="ARBA00023157"/>
    </source>
</evidence>
<evidence type="ECO:0000313" key="3">
    <source>
        <dbReference type="EMBL" id="CAH1259071.1"/>
    </source>
</evidence>
<dbReference type="CDD" id="cd00057">
    <property type="entry name" value="FA58C"/>
    <property type="match status" value="1"/>
</dbReference>
<sequence>MKTKSASRRCFVVVTPRIWDFYTKKKSARRRCFGSERVRDQRSHSVRLGWSPIRRRNSALDYDYVGTFGKSRTNPISHGTPKLSRLRTIIPHSTAENLSDSIGRYSPVYQNLIMKISVLLVVCLASAACSKNTEDKEKLLQDLREMLGLGEATCAFGERPAVDSRPWTTSCSRCVAVPLGMQNGAIRDSQITASSTHPDCATSTARLHFEAKPTQSQPGWAGAWCSGSPNANEWLQIDLGSEMPVAGVITQGRSSLHHSSVQHVTSYKLRFSTDGSTWSTYTTNLGQEKVFTGNSDQETEVRNLLDGAITTRYVRFWPQTWQSYVSMRVEILGLDCV</sequence>
<dbReference type="InterPro" id="IPR008979">
    <property type="entry name" value="Galactose-bd-like_sf"/>
</dbReference>
<accession>A0A8K0ELX4</accession>
<dbReference type="SUPFAM" id="SSF49785">
    <property type="entry name" value="Galactose-binding domain-like"/>
    <property type="match status" value="1"/>
</dbReference>